<dbReference type="AlphaFoldDB" id="A0A1H9ME14"/>
<evidence type="ECO:0000313" key="3">
    <source>
        <dbReference type="Proteomes" id="UP000199021"/>
    </source>
</evidence>
<feature type="domain" description="SCP" evidence="1">
    <location>
        <begin position="53"/>
        <end position="163"/>
    </location>
</feature>
<dbReference type="Proteomes" id="UP000199021">
    <property type="component" value="Unassembled WGS sequence"/>
</dbReference>
<dbReference type="PANTHER" id="PTHR31157:SF1">
    <property type="entry name" value="SCP DOMAIN-CONTAINING PROTEIN"/>
    <property type="match status" value="1"/>
</dbReference>
<dbReference type="InterPro" id="IPR035940">
    <property type="entry name" value="CAP_sf"/>
</dbReference>
<protein>
    <submittedName>
        <fullName evidence="2">Uncharacterized conserved protein YkwD, contains CAP (CSP/antigen 5/PR1) domain</fullName>
    </submittedName>
</protein>
<dbReference type="CDD" id="cd05379">
    <property type="entry name" value="CAP_bacterial"/>
    <property type="match status" value="1"/>
</dbReference>
<gene>
    <name evidence="2" type="ORF">SAMN05444359_12871</name>
</gene>
<evidence type="ECO:0000313" key="2">
    <source>
        <dbReference type="EMBL" id="SER21884.1"/>
    </source>
</evidence>
<accession>A0A1H9ME14</accession>
<evidence type="ECO:0000259" key="1">
    <source>
        <dbReference type="Pfam" id="PF00188"/>
    </source>
</evidence>
<organism evidence="2 3">
    <name type="scientific">Neolewinella agarilytica</name>
    <dbReference type="NCBI Taxonomy" id="478744"/>
    <lineage>
        <taxon>Bacteria</taxon>
        <taxon>Pseudomonadati</taxon>
        <taxon>Bacteroidota</taxon>
        <taxon>Saprospiria</taxon>
        <taxon>Saprospirales</taxon>
        <taxon>Lewinellaceae</taxon>
        <taxon>Neolewinella</taxon>
    </lineage>
</organism>
<dbReference type="SUPFAM" id="SSF55797">
    <property type="entry name" value="PR-1-like"/>
    <property type="match status" value="1"/>
</dbReference>
<dbReference type="EMBL" id="FOFB01000028">
    <property type="protein sequence ID" value="SER21884.1"/>
    <property type="molecule type" value="Genomic_DNA"/>
</dbReference>
<name>A0A1H9ME14_9BACT</name>
<keyword evidence="3" id="KW-1185">Reference proteome</keyword>
<dbReference type="Pfam" id="PF00188">
    <property type="entry name" value="CAP"/>
    <property type="match status" value="1"/>
</dbReference>
<dbReference type="STRING" id="478744.SAMN05444359_12871"/>
<dbReference type="PROSITE" id="PS51257">
    <property type="entry name" value="PROKAR_LIPOPROTEIN"/>
    <property type="match status" value="1"/>
</dbReference>
<sequence>MRIIAFLLLTSTLFYSCQTDIATGDSLNESDPITSSDDAPPTTAENAMATLALSLVNQQRVAGCTCGSTEMPPVAALRLNNQLTAAAQAHADDMAGMGKMQHTGSDGSSVATRVTRAGFDWTAVAENIAWNQRSVEAVVNAWINSEGHCKNLMNERYQFMGFGETDWYWAQVFAR</sequence>
<dbReference type="InterPro" id="IPR014044">
    <property type="entry name" value="CAP_dom"/>
</dbReference>
<dbReference type="RefSeq" id="WP_175489481.1">
    <property type="nucleotide sequence ID" value="NZ_FOFB01000028.1"/>
</dbReference>
<dbReference type="PANTHER" id="PTHR31157">
    <property type="entry name" value="SCP DOMAIN-CONTAINING PROTEIN"/>
    <property type="match status" value="1"/>
</dbReference>
<dbReference type="Gene3D" id="3.40.33.10">
    <property type="entry name" value="CAP"/>
    <property type="match status" value="1"/>
</dbReference>
<dbReference type="FunCoup" id="A0A1H9ME14">
    <property type="interactions" value="6"/>
</dbReference>
<proteinExistence type="predicted"/>
<reference evidence="3" key="1">
    <citation type="submission" date="2016-10" db="EMBL/GenBank/DDBJ databases">
        <authorList>
            <person name="Varghese N."/>
            <person name="Submissions S."/>
        </authorList>
    </citation>
    <scope>NUCLEOTIDE SEQUENCE [LARGE SCALE GENOMIC DNA]</scope>
    <source>
        <strain evidence="3">DSM 24740</strain>
    </source>
</reference>
<dbReference type="InParanoid" id="A0A1H9ME14"/>